<evidence type="ECO:0000313" key="2">
    <source>
        <dbReference type="Proteomes" id="UP000515307"/>
    </source>
</evidence>
<keyword evidence="2" id="KW-1185">Reference proteome</keyword>
<dbReference type="RefSeq" id="WP_185302306.1">
    <property type="nucleotide sequence ID" value="NZ_CP045702.1"/>
</dbReference>
<dbReference type="Proteomes" id="UP000515307">
    <property type="component" value="Chromosome"/>
</dbReference>
<name>A0A7G7BU30_9ACTN</name>
<proteinExistence type="predicted"/>
<dbReference type="KEGG" id="sfiy:F0344_33415"/>
<reference evidence="2" key="1">
    <citation type="submission" date="2019-10" db="EMBL/GenBank/DDBJ databases">
        <title>Antimicrobial potential of Antarctic Bacteria.</title>
        <authorList>
            <person name="Benaud N."/>
            <person name="Edwards R.J."/>
            <person name="Ferrari B.C."/>
        </authorList>
    </citation>
    <scope>NUCLEOTIDE SEQUENCE [LARGE SCALE GENOMIC DNA]</scope>
    <source>
        <strain evidence="2">NBSH44</strain>
    </source>
</reference>
<gene>
    <name evidence="1" type="ORF">F0344_33415</name>
</gene>
<organism evidence="1 2">
    <name type="scientific">Streptomyces finlayi</name>
    <dbReference type="NCBI Taxonomy" id="67296"/>
    <lineage>
        <taxon>Bacteria</taxon>
        <taxon>Bacillati</taxon>
        <taxon>Actinomycetota</taxon>
        <taxon>Actinomycetes</taxon>
        <taxon>Kitasatosporales</taxon>
        <taxon>Streptomycetaceae</taxon>
        <taxon>Streptomyces</taxon>
    </lineage>
</organism>
<evidence type="ECO:0008006" key="3">
    <source>
        <dbReference type="Google" id="ProtNLM"/>
    </source>
</evidence>
<dbReference type="AlphaFoldDB" id="A0A7G7BU30"/>
<evidence type="ECO:0000313" key="1">
    <source>
        <dbReference type="EMBL" id="QNE78845.1"/>
    </source>
</evidence>
<accession>A0A7G7BU30</accession>
<sequence length="63" mass="6665">MTQSTPSEHDRLSLVEAQVQTLAQAVRALAEGLEANPSQDTDTSAHAARGARLAHELLLAQGM</sequence>
<protein>
    <recommendedName>
        <fullName evidence="3">Phosphatase</fullName>
    </recommendedName>
</protein>
<dbReference type="EMBL" id="CP045702">
    <property type="protein sequence ID" value="QNE78845.1"/>
    <property type="molecule type" value="Genomic_DNA"/>
</dbReference>